<protein>
    <submittedName>
        <fullName evidence="7">YjgP/YjgQ permease</fullName>
    </submittedName>
</protein>
<keyword evidence="2" id="KW-1003">Cell membrane</keyword>
<feature type="transmembrane region" description="Helical" evidence="6">
    <location>
        <begin position="201"/>
        <end position="218"/>
    </location>
</feature>
<comment type="subcellular location">
    <subcellularLocation>
        <location evidence="1">Cell membrane</location>
        <topology evidence="1">Multi-pass membrane protein</topology>
    </subcellularLocation>
</comment>
<proteinExistence type="predicted"/>
<evidence type="ECO:0000313" key="8">
    <source>
        <dbReference type="Proteomes" id="UP000189670"/>
    </source>
</evidence>
<feature type="transmembrane region" description="Helical" evidence="6">
    <location>
        <begin position="176"/>
        <end position="194"/>
    </location>
</feature>
<reference evidence="8" key="1">
    <citation type="submission" date="2012-11" db="EMBL/GenBank/DDBJ databases">
        <authorList>
            <person name="Lucero-Rivera Y.E."/>
            <person name="Tovar-Ramirez D."/>
        </authorList>
    </citation>
    <scope>NUCLEOTIDE SEQUENCE [LARGE SCALE GENOMIC DNA]</scope>
    <source>
        <strain evidence="8">Araruama</strain>
    </source>
</reference>
<comment type="caution">
    <text evidence="7">The sequence shown here is derived from an EMBL/GenBank/DDBJ whole genome shotgun (WGS) entry which is preliminary data.</text>
</comment>
<dbReference type="GO" id="GO:0043190">
    <property type="term" value="C:ATP-binding cassette (ABC) transporter complex"/>
    <property type="evidence" value="ECO:0007669"/>
    <property type="project" value="TreeGrafter"/>
</dbReference>
<sequence length="256" mass="28981">MFISCLTITFNEIIVPKANVYRDLIMDQVKGNQSGNLKIKESVSIPQYEDGILKRNIFANSLQGNTMQGVNVIEYDQNQFARMIYADIATWQPNGSWVFANGVMYNFNKKDRFSIITIQFAKELINLNYSPQDLVINKDKKDSKNMNYQELHRYIKKLKKSGQETVSYSIQLHQKIAIPFACLIFTLLGAPMGIKPTRGSSAVGIGLSLLIVVIYYIISAATQWLGSYNIINPWFAAWLPNITTGSLGLFLLFKKA</sequence>
<evidence type="ECO:0000256" key="4">
    <source>
        <dbReference type="ARBA" id="ARBA00022989"/>
    </source>
</evidence>
<dbReference type="InterPro" id="IPR005495">
    <property type="entry name" value="LptG/LptF_permease"/>
</dbReference>
<dbReference type="Proteomes" id="UP000189670">
    <property type="component" value="Unassembled WGS sequence"/>
</dbReference>
<dbReference type="EMBL" id="ATBP01003178">
    <property type="protein sequence ID" value="ETR65134.1"/>
    <property type="molecule type" value="Genomic_DNA"/>
</dbReference>
<keyword evidence="5 6" id="KW-0472">Membrane</keyword>
<dbReference type="Pfam" id="PF03739">
    <property type="entry name" value="LptF_LptG"/>
    <property type="match status" value="1"/>
</dbReference>
<keyword evidence="4 6" id="KW-1133">Transmembrane helix</keyword>
<name>A0A1V1NRE0_9BACT</name>
<gene>
    <name evidence="7" type="ORF">OMM_06127</name>
</gene>
<dbReference type="GO" id="GO:0015920">
    <property type="term" value="P:lipopolysaccharide transport"/>
    <property type="evidence" value="ECO:0007669"/>
    <property type="project" value="TreeGrafter"/>
</dbReference>
<evidence type="ECO:0000256" key="3">
    <source>
        <dbReference type="ARBA" id="ARBA00022692"/>
    </source>
</evidence>
<feature type="transmembrane region" description="Helical" evidence="6">
    <location>
        <begin position="230"/>
        <end position="253"/>
    </location>
</feature>
<dbReference type="PANTHER" id="PTHR33529">
    <property type="entry name" value="SLR0882 PROTEIN-RELATED"/>
    <property type="match status" value="1"/>
</dbReference>
<evidence type="ECO:0000256" key="5">
    <source>
        <dbReference type="ARBA" id="ARBA00023136"/>
    </source>
</evidence>
<evidence type="ECO:0000256" key="6">
    <source>
        <dbReference type="SAM" id="Phobius"/>
    </source>
</evidence>
<organism evidence="7 8">
    <name type="scientific">Candidatus Magnetoglobus multicellularis str. Araruama</name>
    <dbReference type="NCBI Taxonomy" id="890399"/>
    <lineage>
        <taxon>Bacteria</taxon>
        <taxon>Pseudomonadati</taxon>
        <taxon>Thermodesulfobacteriota</taxon>
        <taxon>Desulfobacteria</taxon>
        <taxon>Desulfobacterales</taxon>
        <taxon>Desulfobacteraceae</taxon>
        <taxon>Candidatus Magnetoglobus</taxon>
    </lineage>
</organism>
<keyword evidence="3 6" id="KW-0812">Transmembrane</keyword>
<evidence type="ECO:0000256" key="2">
    <source>
        <dbReference type="ARBA" id="ARBA00022475"/>
    </source>
</evidence>
<dbReference type="PANTHER" id="PTHR33529:SF6">
    <property type="entry name" value="YJGP_YJGQ FAMILY PERMEASE"/>
    <property type="match status" value="1"/>
</dbReference>
<accession>A0A1V1NRE0</accession>
<evidence type="ECO:0000313" key="7">
    <source>
        <dbReference type="EMBL" id="ETR65134.1"/>
    </source>
</evidence>
<dbReference type="AlphaFoldDB" id="A0A1V1NRE0"/>
<evidence type="ECO:0000256" key="1">
    <source>
        <dbReference type="ARBA" id="ARBA00004651"/>
    </source>
</evidence>